<organism evidence="5 6">
    <name type="scientific">Bremia lactucae</name>
    <name type="common">Lettuce downy mildew</name>
    <dbReference type="NCBI Taxonomy" id="4779"/>
    <lineage>
        <taxon>Eukaryota</taxon>
        <taxon>Sar</taxon>
        <taxon>Stramenopiles</taxon>
        <taxon>Oomycota</taxon>
        <taxon>Peronosporomycetes</taxon>
        <taxon>Peronosporales</taxon>
        <taxon>Peronosporaceae</taxon>
        <taxon>Bremia</taxon>
    </lineage>
</organism>
<name>A0A976FK32_BRELC</name>
<evidence type="ECO:0000256" key="3">
    <source>
        <dbReference type="ARBA" id="ARBA00022723"/>
    </source>
</evidence>
<dbReference type="GO" id="GO:0008296">
    <property type="term" value="F:3'-5'-DNA exonuclease activity"/>
    <property type="evidence" value="ECO:0007669"/>
    <property type="project" value="TreeGrafter"/>
</dbReference>
<dbReference type="GO" id="GO:0046872">
    <property type="term" value="F:metal ion binding"/>
    <property type="evidence" value="ECO:0007669"/>
    <property type="project" value="UniProtKB-KW"/>
</dbReference>
<evidence type="ECO:0008006" key="7">
    <source>
        <dbReference type="Google" id="ProtNLM"/>
    </source>
</evidence>
<evidence type="ECO:0000256" key="2">
    <source>
        <dbReference type="ARBA" id="ARBA00022722"/>
    </source>
</evidence>
<dbReference type="CDD" id="cd01310">
    <property type="entry name" value="TatD_DNAse"/>
    <property type="match status" value="1"/>
</dbReference>
<dbReference type="InterPro" id="IPR001130">
    <property type="entry name" value="TatD-like"/>
</dbReference>
<comment type="similarity">
    <text evidence="1">Belongs to the metallo-dependent hydrolases superfamily. TatD-type hydrolase family.</text>
</comment>
<dbReference type="RefSeq" id="XP_067817771.1">
    <property type="nucleotide sequence ID" value="XM_067967196.1"/>
</dbReference>
<dbReference type="InterPro" id="IPR050891">
    <property type="entry name" value="TatD-type_Hydrolase"/>
</dbReference>
<dbReference type="EMBL" id="SHOA02000003">
    <property type="protein sequence ID" value="TDH68272.1"/>
    <property type="molecule type" value="Genomic_DNA"/>
</dbReference>
<evidence type="ECO:0000256" key="1">
    <source>
        <dbReference type="ARBA" id="ARBA00009275"/>
    </source>
</evidence>
<dbReference type="PANTHER" id="PTHR10060">
    <property type="entry name" value="TATD FAMILY DEOXYRIBONUCLEASE"/>
    <property type="match status" value="1"/>
</dbReference>
<keyword evidence="2" id="KW-0540">Nuclease</keyword>
<sequence>MLRNSGKKAVKMIDIGANLTDPVFKGLYHGKQKHQSDLTGVLVRAKTFGVEKIIITGGNLSESRKALQLSLENKGKKLPGLFSTVGVHPTRCSEFESDGKDPDEYFAELLAVCKQGKEWGRVVAIGECGLDYDRLEFCDKATQLKYFEKQFQLAEVTQLPMFLHNRNSKEDFCEIIRKNRTRFPDGVVHSFSGDKEEMLKLVELRLYIGQLLIMRLHGSYGLYAGVNGCSLKTAENLKCVKAIPLERLMIETDAPWCDIRATHAGHRYVKTVWQSKKADKLDPNCLVKGRNEPCTLMYVKTCIVSKRAANLSYFLPSARGHQLSTVRISKRHCRANCGKHEKGIFQLQINSSIGK</sequence>
<comment type="caution">
    <text evidence="5">The sequence shown here is derived from an EMBL/GenBank/DDBJ whole genome shotgun (WGS) entry which is preliminary data.</text>
</comment>
<gene>
    <name evidence="5" type="ORF">CCR75_009151</name>
</gene>
<dbReference type="InterPro" id="IPR032466">
    <property type="entry name" value="Metal_Hydrolase"/>
</dbReference>
<reference evidence="5 6" key="1">
    <citation type="journal article" date="2021" name="Genome Biol.">
        <title>AFLAP: assembly-free linkage analysis pipeline using k-mers from genome sequencing data.</title>
        <authorList>
            <person name="Fletcher K."/>
            <person name="Zhang L."/>
            <person name="Gil J."/>
            <person name="Han R."/>
            <person name="Cavanaugh K."/>
            <person name="Michelmore R."/>
        </authorList>
    </citation>
    <scope>NUCLEOTIDE SEQUENCE [LARGE SCALE GENOMIC DNA]</scope>
    <source>
        <strain evidence="5 6">SF5</strain>
    </source>
</reference>
<accession>A0A976FK32</accession>
<dbReference type="KEGG" id="blac:94352867"/>
<evidence type="ECO:0000313" key="5">
    <source>
        <dbReference type="EMBL" id="TDH68272.1"/>
    </source>
</evidence>
<dbReference type="OrthoDB" id="6079689at2759"/>
<protein>
    <recommendedName>
        <fullName evidence="7">TatD related DNase</fullName>
    </recommendedName>
</protein>
<dbReference type="Pfam" id="PF01026">
    <property type="entry name" value="TatD_DNase"/>
    <property type="match status" value="1"/>
</dbReference>
<dbReference type="AlphaFoldDB" id="A0A976FK32"/>
<keyword evidence="3" id="KW-0479">Metal-binding</keyword>
<evidence type="ECO:0000256" key="4">
    <source>
        <dbReference type="ARBA" id="ARBA00022801"/>
    </source>
</evidence>
<keyword evidence="6" id="KW-1185">Reference proteome</keyword>
<keyword evidence="4" id="KW-0378">Hydrolase</keyword>
<dbReference type="GO" id="GO:0005829">
    <property type="term" value="C:cytosol"/>
    <property type="evidence" value="ECO:0007669"/>
    <property type="project" value="TreeGrafter"/>
</dbReference>
<evidence type="ECO:0000313" key="6">
    <source>
        <dbReference type="Proteomes" id="UP000294530"/>
    </source>
</evidence>
<proteinExistence type="inferred from homology"/>
<dbReference type="GeneID" id="94352867"/>
<dbReference type="SUPFAM" id="SSF51556">
    <property type="entry name" value="Metallo-dependent hydrolases"/>
    <property type="match status" value="1"/>
</dbReference>
<dbReference type="Proteomes" id="UP000294530">
    <property type="component" value="Unassembled WGS sequence"/>
</dbReference>
<dbReference type="PANTHER" id="PTHR10060:SF15">
    <property type="entry name" value="DEOXYRIBONUCLEASE TATDN1"/>
    <property type="match status" value="1"/>
</dbReference>
<dbReference type="Gene3D" id="3.20.20.140">
    <property type="entry name" value="Metal-dependent hydrolases"/>
    <property type="match status" value="1"/>
</dbReference>